<dbReference type="InterPro" id="IPR036420">
    <property type="entry name" value="BRCT_dom_sf"/>
</dbReference>
<evidence type="ECO:0000313" key="17">
    <source>
        <dbReference type="EMBL" id="PPI86702.1"/>
    </source>
</evidence>
<feature type="binding site" evidence="14">
    <location>
        <position position="173"/>
    </location>
    <ligand>
        <name>NAD(+)</name>
        <dbReference type="ChEBI" id="CHEBI:57540"/>
    </ligand>
</feature>
<evidence type="ECO:0000256" key="7">
    <source>
        <dbReference type="ARBA" id="ARBA00022763"/>
    </source>
</evidence>
<dbReference type="Proteomes" id="UP000296144">
    <property type="component" value="Unassembled WGS sequence"/>
</dbReference>
<feature type="binding site" evidence="14">
    <location>
        <begin position="81"/>
        <end position="82"/>
    </location>
    <ligand>
        <name>NAD(+)</name>
        <dbReference type="ChEBI" id="CHEBI:57540"/>
    </ligand>
</feature>
<evidence type="ECO:0000256" key="10">
    <source>
        <dbReference type="ARBA" id="ARBA00023027"/>
    </source>
</evidence>
<dbReference type="AlphaFoldDB" id="A0A2P5SWJ9"/>
<evidence type="ECO:0000256" key="13">
    <source>
        <dbReference type="ARBA" id="ARBA00060881"/>
    </source>
</evidence>
<dbReference type="InterPro" id="IPR001679">
    <property type="entry name" value="DNA_ligase"/>
</dbReference>
<dbReference type="FunFam" id="3.30.470.30:FF:000001">
    <property type="entry name" value="DNA ligase"/>
    <property type="match status" value="1"/>
</dbReference>
<feature type="binding site" evidence="14">
    <location>
        <position position="314"/>
    </location>
    <ligand>
        <name>NAD(+)</name>
        <dbReference type="ChEBI" id="CHEBI:57540"/>
    </ligand>
</feature>
<dbReference type="GO" id="GO:0003911">
    <property type="term" value="F:DNA ligase (NAD+) activity"/>
    <property type="evidence" value="ECO:0007669"/>
    <property type="project" value="UniProtKB-UniRule"/>
</dbReference>
<dbReference type="CDD" id="cd00114">
    <property type="entry name" value="LIGANc"/>
    <property type="match status" value="1"/>
</dbReference>
<keyword evidence="9 14" id="KW-0460">Magnesium</keyword>
<dbReference type="PROSITE" id="PS01055">
    <property type="entry name" value="DNA_LIGASE_N1"/>
    <property type="match status" value="1"/>
</dbReference>
<feature type="active site" description="N6-AMP-lysine intermediate" evidence="14">
    <location>
        <position position="115"/>
    </location>
</feature>
<dbReference type="Gene3D" id="3.30.470.30">
    <property type="entry name" value="DNA ligase/mRNA capping enzyme"/>
    <property type="match status" value="1"/>
</dbReference>
<dbReference type="Pfam" id="PF01653">
    <property type="entry name" value="DNA_ligase_aden"/>
    <property type="match status" value="1"/>
</dbReference>
<dbReference type="SMART" id="SM00532">
    <property type="entry name" value="LIGANc"/>
    <property type="match status" value="1"/>
</dbReference>
<evidence type="ECO:0000259" key="16">
    <source>
        <dbReference type="PROSITE" id="PS50172"/>
    </source>
</evidence>
<evidence type="ECO:0000256" key="8">
    <source>
        <dbReference type="ARBA" id="ARBA00022833"/>
    </source>
</evidence>
<dbReference type="Gene3D" id="3.40.50.10190">
    <property type="entry name" value="BRCT domain"/>
    <property type="match status" value="1"/>
</dbReference>
<feature type="binding site" evidence="14">
    <location>
        <position position="411"/>
    </location>
    <ligand>
        <name>Zn(2+)</name>
        <dbReference type="ChEBI" id="CHEBI:29105"/>
    </ligand>
</feature>
<dbReference type="FunFam" id="1.10.150.20:FF:000007">
    <property type="entry name" value="DNA ligase"/>
    <property type="match status" value="1"/>
</dbReference>
<dbReference type="FunFam" id="2.40.50.140:FF:000012">
    <property type="entry name" value="DNA ligase"/>
    <property type="match status" value="1"/>
</dbReference>
<comment type="caution">
    <text evidence="14">Lacks conserved residue(s) required for the propagation of feature annotation.</text>
</comment>
<feature type="binding site" evidence="14">
    <location>
        <position position="408"/>
    </location>
    <ligand>
        <name>Zn(2+)</name>
        <dbReference type="ChEBI" id="CHEBI:29105"/>
    </ligand>
</feature>
<dbReference type="InterPro" id="IPR033136">
    <property type="entry name" value="DNA_ligase_CS"/>
</dbReference>
<dbReference type="GO" id="GO:0003677">
    <property type="term" value="F:DNA binding"/>
    <property type="evidence" value="ECO:0007669"/>
    <property type="project" value="InterPro"/>
</dbReference>
<dbReference type="Pfam" id="PF12826">
    <property type="entry name" value="HHH_2"/>
    <property type="match status" value="1"/>
</dbReference>
<dbReference type="EC" id="6.5.1.2" evidence="2 14"/>
<keyword evidence="14" id="KW-0464">Manganese</keyword>
<dbReference type="Pfam" id="PF03119">
    <property type="entry name" value="DNA_ligase_ZBD"/>
    <property type="match status" value="1"/>
</dbReference>
<dbReference type="SMART" id="SM00278">
    <property type="entry name" value="HhH1"/>
    <property type="match status" value="4"/>
</dbReference>
<name>A0A2P5SWJ9_9GAMM</name>
<keyword evidence="7 14" id="KW-0227">DNA damage</keyword>
<dbReference type="SUPFAM" id="SSF56091">
    <property type="entry name" value="DNA ligase/mRNA capping enzyme, catalytic domain"/>
    <property type="match status" value="1"/>
</dbReference>
<feature type="binding site" evidence="14">
    <location>
        <position position="290"/>
    </location>
    <ligand>
        <name>NAD(+)</name>
        <dbReference type="ChEBI" id="CHEBI:57540"/>
    </ligand>
</feature>
<dbReference type="NCBIfam" id="TIGR00575">
    <property type="entry name" value="dnlj"/>
    <property type="match status" value="1"/>
</dbReference>
<accession>A0A2P5SWJ9</accession>
<dbReference type="CDD" id="cd17748">
    <property type="entry name" value="BRCT_DNA_ligase_like"/>
    <property type="match status" value="1"/>
</dbReference>
<protein>
    <recommendedName>
        <fullName evidence="3 14">DNA ligase</fullName>
        <ecNumber evidence="2 14">6.5.1.2</ecNumber>
    </recommendedName>
    <alternativeName>
        <fullName evidence="14">Polydeoxyribonucleotide synthase [NAD(+)]</fullName>
    </alternativeName>
</protein>
<evidence type="ECO:0000256" key="2">
    <source>
        <dbReference type="ARBA" id="ARBA00012722"/>
    </source>
</evidence>
<dbReference type="RefSeq" id="WP_136129865.1">
    <property type="nucleotide sequence ID" value="NZ_PDKU01000001.1"/>
</dbReference>
<evidence type="ECO:0000256" key="14">
    <source>
        <dbReference type="HAMAP-Rule" id="MF_01588"/>
    </source>
</evidence>
<dbReference type="InterPro" id="IPR010994">
    <property type="entry name" value="RuvA_2-like"/>
</dbReference>
<dbReference type="SUPFAM" id="SSF50249">
    <property type="entry name" value="Nucleic acid-binding proteins"/>
    <property type="match status" value="1"/>
</dbReference>
<evidence type="ECO:0000256" key="6">
    <source>
        <dbReference type="ARBA" id="ARBA00022723"/>
    </source>
</evidence>
<comment type="cofactor">
    <cofactor evidence="14">
        <name>Mg(2+)</name>
        <dbReference type="ChEBI" id="CHEBI:18420"/>
    </cofactor>
    <cofactor evidence="14">
        <name>Mn(2+)</name>
        <dbReference type="ChEBI" id="CHEBI:29035"/>
    </cofactor>
</comment>
<dbReference type="Gene3D" id="1.10.287.610">
    <property type="entry name" value="Helix hairpin bin"/>
    <property type="match status" value="1"/>
</dbReference>
<dbReference type="PROSITE" id="PS50172">
    <property type="entry name" value="BRCT"/>
    <property type="match status" value="1"/>
</dbReference>
<evidence type="ECO:0000256" key="4">
    <source>
        <dbReference type="ARBA" id="ARBA00022598"/>
    </source>
</evidence>
<keyword evidence="4 14" id="KW-0436">Ligase</keyword>
<dbReference type="GO" id="GO:0006260">
    <property type="term" value="P:DNA replication"/>
    <property type="evidence" value="ECO:0007669"/>
    <property type="project" value="UniProtKB-KW"/>
</dbReference>
<dbReference type="SMART" id="SM00292">
    <property type="entry name" value="BRCT"/>
    <property type="match status" value="1"/>
</dbReference>
<dbReference type="InterPro" id="IPR013840">
    <property type="entry name" value="DNAligase_N"/>
</dbReference>
<dbReference type="PROSITE" id="PS01056">
    <property type="entry name" value="DNA_LIGASE_N2"/>
    <property type="match status" value="1"/>
</dbReference>
<evidence type="ECO:0000313" key="18">
    <source>
        <dbReference type="Proteomes" id="UP000296144"/>
    </source>
</evidence>
<dbReference type="InterPro" id="IPR001357">
    <property type="entry name" value="BRCT_dom"/>
</dbReference>
<dbReference type="InterPro" id="IPR004149">
    <property type="entry name" value="Znf_DNAligase_C4"/>
</dbReference>
<evidence type="ECO:0000256" key="11">
    <source>
        <dbReference type="ARBA" id="ARBA00023204"/>
    </source>
</evidence>
<dbReference type="InterPro" id="IPR018239">
    <property type="entry name" value="DNA_ligase_AS"/>
</dbReference>
<organism evidence="17 18">
    <name type="scientific">Candidatus Pantoea edessiphila</name>
    <dbReference type="NCBI Taxonomy" id="2044610"/>
    <lineage>
        <taxon>Bacteria</taxon>
        <taxon>Pseudomonadati</taxon>
        <taxon>Pseudomonadota</taxon>
        <taxon>Gammaproteobacteria</taxon>
        <taxon>Enterobacterales</taxon>
        <taxon>Erwiniaceae</taxon>
        <taxon>Pantoea</taxon>
    </lineage>
</organism>
<dbReference type="Pfam" id="PF00533">
    <property type="entry name" value="BRCT"/>
    <property type="match status" value="1"/>
</dbReference>
<dbReference type="FunFam" id="1.10.150.20:FF:000006">
    <property type="entry name" value="DNA ligase"/>
    <property type="match status" value="1"/>
</dbReference>
<dbReference type="GO" id="GO:0006281">
    <property type="term" value="P:DNA repair"/>
    <property type="evidence" value="ECO:0007669"/>
    <property type="project" value="UniProtKB-KW"/>
</dbReference>
<dbReference type="SUPFAM" id="SSF47781">
    <property type="entry name" value="RuvA domain 2-like"/>
    <property type="match status" value="1"/>
</dbReference>
<keyword evidence="6 14" id="KW-0479">Metal-binding</keyword>
<comment type="catalytic activity">
    <reaction evidence="12 14 15">
        <text>NAD(+) + (deoxyribonucleotide)n-3'-hydroxyl + 5'-phospho-(deoxyribonucleotide)m = (deoxyribonucleotide)n+m + AMP + beta-nicotinamide D-nucleotide.</text>
        <dbReference type="EC" id="6.5.1.2"/>
    </reaction>
</comment>
<dbReference type="PANTHER" id="PTHR23389:SF9">
    <property type="entry name" value="DNA LIGASE"/>
    <property type="match status" value="1"/>
</dbReference>
<evidence type="ECO:0000256" key="15">
    <source>
        <dbReference type="RuleBase" id="RU000618"/>
    </source>
</evidence>
<dbReference type="OrthoDB" id="9759736at2"/>
<comment type="caution">
    <text evidence="17">The sequence shown here is derived from an EMBL/GenBank/DDBJ whole genome shotgun (WGS) entry which is preliminary data.</text>
</comment>
<feature type="binding site" evidence="14">
    <location>
        <position position="136"/>
    </location>
    <ligand>
        <name>NAD(+)</name>
        <dbReference type="ChEBI" id="CHEBI:57540"/>
    </ligand>
</feature>
<dbReference type="Pfam" id="PF03120">
    <property type="entry name" value="OB_DNA_ligase"/>
    <property type="match status" value="1"/>
</dbReference>
<dbReference type="NCBIfam" id="NF005932">
    <property type="entry name" value="PRK07956.1"/>
    <property type="match status" value="1"/>
</dbReference>
<evidence type="ECO:0000256" key="9">
    <source>
        <dbReference type="ARBA" id="ARBA00022842"/>
    </source>
</evidence>
<comment type="similarity">
    <text evidence="13 14">Belongs to the NAD-dependent DNA ligase family. LigA subfamily.</text>
</comment>
<feature type="binding site" evidence="14">
    <location>
        <begin position="32"/>
        <end position="36"/>
    </location>
    <ligand>
        <name>NAD(+)</name>
        <dbReference type="ChEBI" id="CHEBI:57540"/>
    </ligand>
</feature>
<keyword evidence="18" id="KW-1185">Reference proteome</keyword>
<reference evidence="17 18" key="1">
    <citation type="journal article" date="2018" name="Genome Biol. Evol.">
        <title>Cladogenesis and Genomic Streamlining in Extracellular Endosymbionts of Tropical Stink Bugs.</title>
        <authorList>
            <person name="Otero-Bravo A."/>
            <person name="Goffredi S."/>
            <person name="Sabree Z.L."/>
        </authorList>
    </citation>
    <scope>NUCLEOTIDE SEQUENCE [LARGE SCALE GENOMIC DNA]</scope>
    <source>
        <strain evidence="17 18">SoEL</strain>
    </source>
</reference>
<dbReference type="InterPro" id="IPR013839">
    <property type="entry name" value="DNAligase_adenylation"/>
</dbReference>
<evidence type="ECO:0000256" key="3">
    <source>
        <dbReference type="ARBA" id="ARBA00013308"/>
    </source>
</evidence>
<dbReference type="PIRSF" id="PIRSF001604">
    <property type="entry name" value="LigA"/>
    <property type="match status" value="1"/>
</dbReference>
<feature type="binding site" evidence="14">
    <location>
        <position position="113"/>
    </location>
    <ligand>
        <name>NAD(+)</name>
        <dbReference type="ChEBI" id="CHEBI:57540"/>
    </ligand>
</feature>
<sequence length="674" mass="76091">MKSIKKKISKLKKALSYHEHLYYVENTPEIPDINYDQMMTKLQKLEQNHPELITLNSSTQKVGGGISKKFNTVEHIMPMLSLDNVYNEKNFLLFDQRIQSRLNHNNILKYCCELKIDGLAVNLTYKNGVLFKAATRGNGTNGENITSNILTIKSIPLQLYGNNLPTILEVRGEVFMNRIDFEKLNEEARNSNKKTFANPRNAAAGSLRQLNPCITANRSLSFFCYGLGYIQGGKLSSSHIKNLYQLKEWGLPINDYVCTANNTNQVLDFYQKIKKIRYNLGFDIDGIVVKVDSQELRERLGYITKVPRWAVAFKFPAQEKLTVVKNIKFQVGRTGIVTPVAILQSVKIAEVNIKRATLHNFEEIKRLGLHIGDTVVVRRAGDVIPQIMQIILSKRTKNAAKIVLPVNCPICGSSIERLQGEVISRCTGGLICSAQKNNSLKHFVSSKAMDIKGIGGQLINKLIKKQCIKTAADLFLLKKQDLVNIDRLGSQSAQNILNSLNKAKSTSLPRFIYALGIRDVGESTAVNLANYFGDLNKLIKADLNTLTNVENVGCKTANHILNFMQEESNRTIIYQLINEIGIHWLNNKIIYKKNESNLFHKKIVVFSGSFFTMKRNEFKLQLMKLGALIRDSISKKTDFLISNKITGNKFIKAKALGTKIINEKEMIDMINNQI</sequence>
<dbReference type="Gene3D" id="1.10.150.20">
    <property type="entry name" value="5' to 3' exonuclease, C-terminal subdomain"/>
    <property type="match status" value="2"/>
</dbReference>
<dbReference type="GO" id="GO:0046872">
    <property type="term" value="F:metal ion binding"/>
    <property type="evidence" value="ECO:0007669"/>
    <property type="project" value="UniProtKB-KW"/>
</dbReference>
<dbReference type="InterPro" id="IPR041663">
    <property type="entry name" value="DisA/LigA_HHH"/>
</dbReference>
<dbReference type="InterPro" id="IPR004150">
    <property type="entry name" value="NAD_DNA_ligase_OB"/>
</dbReference>
<dbReference type="SUPFAM" id="SSF52113">
    <property type="entry name" value="BRCT domain"/>
    <property type="match status" value="1"/>
</dbReference>
<evidence type="ECO:0000256" key="5">
    <source>
        <dbReference type="ARBA" id="ARBA00022705"/>
    </source>
</evidence>
<keyword evidence="10 14" id="KW-0520">NAD</keyword>
<keyword evidence="8 14" id="KW-0862">Zinc</keyword>
<dbReference type="GO" id="GO:0005829">
    <property type="term" value="C:cytosol"/>
    <property type="evidence" value="ECO:0007669"/>
    <property type="project" value="TreeGrafter"/>
</dbReference>
<dbReference type="Gene3D" id="6.20.10.30">
    <property type="match status" value="1"/>
</dbReference>
<dbReference type="HAMAP" id="MF_01588">
    <property type="entry name" value="DNA_ligase_A"/>
    <property type="match status" value="1"/>
</dbReference>
<dbReference type="InterPro" id="IPR003583">
    <property type="entry name" value="Hlx-hairpin-Hlx_DNA-bd_motif"/>
</dbReference>
<dbReference type="PANTHER" id="PTHR23389">
    <property type="entry name" value="CHROMOSOME TRANSMISSION FIDELITY FACTOR 18"/>
    <property type="match status" value="1"/>
</dbReference>
<keyword evidence="5 14" id="KW-0235">DNA replication</keyword>
<gene>
    <name evidence="14 17" type="primary">ligA</name>
    <name evidence="17" type="ORF">CRV10_00345</name>
</gene>
<dbReference type="Gene3D" id="2.40.50.140">
    <property type="entry name" value="Nucleic acid-binding proteins"/>
    <property type="match status" value="1"/>
</dbReference>
<proteinExistence type="inferred from homology"/>
<feature type="binding site" evidence="14">
    <location>
        <position position="432"/>
    </location>
    <ligand>
        <name>Zn(2+)</name>
        <dbReference type="ChEBI" id="CHEBI:29105"/>
    </ligand>
</feature>
<evidence type="ECO:0000256" key="12">
    <source>
        <dbReference type="ARBA" id="ARBA00034005"/>
    </source>
</evidence>
<keyword evidence="11 14" id="KW-0234">DNA repair</keyword>
<evidence type="ECO:0000256" key="1">
    <source>
        <dbReference type="ARBA" id="ARBA00004067"/>
    </source>
</evidence>
<feature type="domain" description="BRCT" evidence="16">
    <location>
        <begin position="594"/>
        <end position="674"/>
    </location>
</feature>
<dbReference type="EMBL" id="PDKU01000001">
    <property type="protein sequence ID" value="PPI86702.1"/>
    <property type="molecule type" value="Genomic_DNA"/>
</dbReference>
<dbReference type="InterPro" id="IPR012340">
    <property type="entry name" value="NA-bd_OB-fold"/>
</dbReference>
<comment type="function">
    <text evidence="1 14">DNA ligase that catalyzes the formation of phosphodiester linkages between 5'-phosphoryl and 3'-hydroxyl groups in double-stranded DNA using NAD as a coenzyme and as the energy source for the reaction. It is essential for DNA replication and repair of damaged DNA.</text>
</comment>